<sequence>MRVFSTLEDNPCGQMIGSVGPFKCLTTEVEMITGVMIIPPVPLISLPWANKIFHYGETVDHEPCEHDKVVSHGYVDGATVYQIPADSEIGRVYDAMVEGEEKQAFIKAHAHTQHEISESPYHWDI</sequence>
<evidence type="ECO:0000313" key="2">
    <source>
        <dbReference type="Proteomes" id="UP000191518"/>
    </source>
</evidence>
<dbReference type="EMBL" id="MDYP01000006">
    <property type="protein sequence ID" value="OQE09590.1"/>
    <property type="molecule type" value="Genomic_DNA"/>
</dbReference>
<keyword evidence="2" id="KW-1185">Reference proteome</keyword>
<comment type="caution">
    <text evidence="1">The sequence shown here is derived from an EMBL/GenBank/DDBJ whole genome shotgun (WGS) entry which is preliminary data.</text>
</comment>
<name>A0A1V6S781_9EURO</name>
<gene>
    <name evidence="1" type="ORF">PENVUL_c006G06756</name>
</gene>
<reference evidence="2" key="1">
    <citation type="journal article" date="2017" name="Nat. Microbiol.">
        <title>Global analysis of biosynthetic gene clusters reveals vast potential of secondary metabolite production in Penicillium species.</title>
        <authorList>
            <person name="Nielsen J.C."/>
            <person name="Grijseels S."/>
            <person name="Prigent S."/>
            <person name="Ji B."/>
            <person name="Dainat J."/>
            <person name="Nielsen K.F."/>
            <person name="Frisvad J.C."/>
            <person name="Workman M."/>
            <person name="Nielsen J."/>
        </authorList>
    </citation>
    <scope>NUCLEOTIDE SEQUENCE [LARGE SCALE GENOMIC DNA]</scope>
    <source>
        <strain evidence="2">IBT 29486</strain>
    </source>
</reference>
<accession>A0A1V6S781</accession>
<dbReference type="AlphaFoldDB" id="A0A1V6S781"/>
<organism evidence="1 2">
    <name type="scientific">Penicillium vulpinum</name>
    <dbReference type="NCBI Taxonomy" id="29845"/>
    <lineage>
        <taxon>Eukaryota</taxon>
        <taxon>Fungi</taxon>
        <taxon>Dikarya</taxon>
        <taxon>Ascomycota</taxon>
        <taxon>Pezizomycotina</taxon>
        <taxon>Eurotiomycetes</taxon>
        <taxon>Eurotiomycetidae</taxon>
        <taxon>Eurotiales</taxon>
        <taxon>Aspergillaceae</taxon>
        <taxon>Penicillium</taxon>
    </lineage>
</organism>
<proteinExistence type="predicted"/>
<dbReference type="Proteomes" id="UP000191518">
    <property type="component" value="Unassembled WGS sequence"/>
</dbReference>
<evidence type="ECO:0000313" key="1">
    <source>
        <dbReference type="EMBL" id="OQE09590.1"/>
    </source>
</evidence>
<protein>
    <submittedName>
        <fullName evidence="1">Uncharacterized protein</fullName>
    </submittedName>
</protein>